<dbReference type="PROSITE" id="PS00102">
    <property type="entry name" value="PHOSPHORYLASE"/>
    <property type="match status" value="1"/>
</dbReference>
<dbReference type="PANTHER" id="PTHR11468:SF3">
    <property type="entry name" value="GLYCOGEN PHOSPHORYLASE, LIVER FORM"/>
    <property type="match status" value="1"/>
</dbReference>
<feature type="modified residue" description="N6-(pyridoxal phosphate)lysine" evidence="11">
    <location>
        <position position="684"/>
    </location>
</feature>
<comment type="function">
    <text evidence="10">Phosphorylase is an important allosteric enzyme in carbohydrate metabolism. Enzymes from different sources differ in their regulatory mechanisms and in their natural substrates. However, all known phosphorylases share catalytic and structural properties.</text>
</comment>
<dbReference type="Proteomes" id="UP000189796">
    <property type="component" value="Chromosome I"/>
</dbReference>
<dbReference type="GO" id="GO:0008184">
    <property type="term" value="F:glycogen phosphorylase activity"/>
    <property type="evidence" value="ECO:0007669"/>
    <property type="project" value="InterPro"/>
</dbReference>
<evidence type="ECO:0000256" key="2">
    <source>
        <dbReference type="ARBA" id="ARBA00001933"/>
    </source>
</evidence>
<dbReference type="PANTHER" id="PTHR11468">
    <property type="entry name" value="GLYCOGEN PHOSPHORYLASE"/>
    <property type="match status" value="1"/>
</dbReference>
<evidence type="ECO:0000256" key="8">
    <source>
        <dbReference type="ARBA" id="ARBA00022898"/>
    </source>
</evidence>
<dbReference type="AlphaFoldDB" id="A0A1M5WDG6"/>
<keyword evidence="5" id="KW-0321">Glycogen metabolism</keyword>
<evidence type="ECO:0000313" key="14">
    <source>
        <dbReference type="Proteomes" id="UP000189796"/>
    </source>
</evidence>
<evidence type="ECO:0000256" key="6">
    <source>
        <dbReference type="ARBA" id="ARBA00022676"/>
    </source>
</evidence>
<dbReference type="Gene3D" id="3.40.50.2000">
    <property type="entry name" value="Glycogen Phosphorylase B"/>
    <property type="match status" value="2"/>
</dbReference>
<evidence type="ECO:0000256" key="7">
    <source>
        <dbReference type="ARBA" id="ARBA00022679"/>
    </source>
</evidence>
<dbReference type="GO" id="GO:0005980">
    <property type="term" value="P:glycogen catabolic process"/>
    <property type="evidence" value="ECO:0007669"/>
    <property type="project" value="TreeGrafter"/>
</dbReference>
<dbReference type="InterPro" id="IPR035090">
    <property type="entry name" value="Pyridoxal_P_attach_site"/>
</dbReference>
<evidence type="ECO:0000256" key="10">
    <source>
        <dbReference type="ARBA" id="ARBA00025174"/>
    </source>
</evidence>
<dbReference type="GO" id="GO:0005737">
    <property type="term" value="C:cytoplasm"/>
    <property type="evidence" value="ECO:0007669"/>
    <property type="project" value="TreeGrafter"/>
</dbReference>
<comment type="cofactor">
    <cofactor evidence="2 12">
        <name>pyridoxal 5'-phosphate</name>
        <dbReference type="ChEBI" id="CHEBI:597326"/>
    </cofactor>
</comment>
<keyword evidence="7 12" id="KW-0808">Transferase</keyword>
<comment type="catalytic activity">
    <reaction evidence="1 12">
        <text>[(1-&gt;4)-alpha-D-glucosyl](n) + phosphate = [(1-&gt;4)-alpha-D-glucosyl](n-1) + alpha-D-glucose 1-phosphate</text>
        <dbReference type="Rhea" id="RHEA:41732"/>
        <dbReference type="Rhea" id="RHEA-COMP:9584"/>
        <dbReference type="Rhea" id="RHEA-COMP:9586"/>
        <dbReference type="ChEBI" id="CHEBI:15444"/>
        <dbReference type="ChEBI" id="CHEBI:43474"/>
        <dbReference type="ChEBI" id="CHEBI:58601"/>
        <dbReference type="EC" id="2.4.1.1"/>
    </reaction>
</comment>
<dbReference type="OrthoDB" id="7229284at2"/>
<dbReference type="PIRSF" id="PIRSF000460">
    <property type="entry name" value="Pprylas_GlgP"/>
    <property type="match status" value="1"/>
</dbReference>
<sequence length="841" mass="94755">MGPELTSNSPANARSPIALTNVRTGLGADAIATALIENLHCLQGKLPRHATRNDWYMALAYTVRDRMMERYVATVGSIAGANTDAKVVGYLSAEFLTGPHLGNSLINLGIWQAVEEALSRVGQDLSGLLEQEEEPGLGNGGLGRLAACYMDSLATLNVPAIGYGIRYEFGIFDQAIRDGWQVEVTDKWLRFGNPWEIVRSEIAFDVKFGGRTEPYQDEAGRYCVRWLPEKVVKGIAYDTPVPGYRVPTTNLLRLWKAEATEPFDFEAFNVGDYYRAVDEKVISETISKVLYPNDEPEAGKQLRLAQQYFFVSCSLQDMIRLLLMRDKALNELHSYWAVQLNDTHPSIAVAELMRLLVDEHAMEWGEAWAVTQKTCGYTNHTLLAEALERWPLPLFAKLLPRHLEIIYEINRRFLDDLRLRYPNDDQLLRRLSLIDEAGDKYIRMAHLASVGSHAINGVAALHTELLKRTVLRDFHRVSPEKFLNVTNGVTPRRWIALSNPNLSALITRHIGDRWIANLEDELKHLEPLASDIDFQRDWQAVKADNKRNLAGFIKERTGVIVDPHSLFDIQVKRLHEYKRQHLNLLYLVTLYNRLRRDSSAAGPPRTVIFGGKAAPGYRMAKLIIKLINSVAAVVNQDPVVSEVLKVVFLPDFNVKNGHRVYPAADLSEQISTAGKEASGTGNMKFAMNGAITIGTLDGANIEIRDAVGHENFFLFGLTAEEVERVRAEGYRPGSIYQSNPELREAIDLINSGFFSNGDRGLFYPLVESLLTSDDYMLLADYQAYVECQQHVSDAYSDQNAWTRMSILNTARVGHFSSDRSIREYCRDIWKVTPIAPDERRA</sequence>
<comment type="function">
    <text evidence="12">Allosteric enzyme that catalyzes the rate-limiting step in glycogen catabolism, the phosphorolytic cleavage of glycogen to produce glucose-1-phosphate, and plays a central role in maintaining cellular and organismal glucose homeostasis.</text>
</comment>
<dbReference type="CDD" id="cd04300">
    <property type="entry name" value="GT35_Glycogen_Phosphorylase"/>
    <property type="match status" value="1"/>
</dbReference>
<dbReference type="InterPro" id="IPR000811">
    <property type="entry name" value="Glyco_trans_35"/>
</dbReference>
<keyword evidence="6 12" id="KW-0328">Glycosyltransferase</keyword>
<accession>A0A1M5WDG6</accession>
<dbReference type="EMBL" id="LT670817">
    <property type="protein sequence ID" value="SHH85273.1"/>
    <property type="molecule type" value="Genomic_DNA"/>
</dbReference>
<name>A0A1M5WDG6_9BRAD</name>
<dbReference type="Pfam" id="PF00343">
    <property type="entry name" value="Phosphorylase"/>
    <property type="match status" value="1"/>
</dbReference>
<evidence type="ECO:0000313" key="13">
    <source>
        <dbReference type="EMBL" id="SHH85273.1"/>
    </source>
</evidence>
<evidence type="ECO:0000256" key="5">
    <source>
        <dbReference type="ARBA" id="ARBA00022600"/>
    </source>
</evidence>
<protein>
    <recommendedName>
        <fullName evidence="12">Alpha-1,4 glucan phosphorylase</fullName>
        <ecNumber evidence="12">2.4.1.1</ecNumber>
    </recommendedName>
</protein>
<organism evidence="13 14">
    <name type="scientific">Bradyrhizobium erythrophlei</name>
    <dbReference type="NCBI Taxonomy" id="1437360"/>
    <lineage>
        <taxon>Bacteria</taxon>
        <taxon>Pseudomonadati</taxon>
        <taxon>Pseudomonadota</taxon>
        <taxon>Alphaproteobacteria</taxon>
        <taxon>Hyphomicrobiales</taxon>
        <taxon>Nitrobacteraceae</taxon>
        <taxon>Bradyrhizobium</taxon>
    </lineage>
</organism>
<evidence type="ECO:0000256" key="12">
    <source>
        <dbReference type="RuleBase" id="RU000587"/>
    </source>
</evidence>
<keyword evidence="9 12" id="KW-0119">Carbohydrate metabolism</keyword>
<dbReference type="RefSeq" id="WP_079604885.1">
    <property type="nucleotide sequence ID" value="NZ_LT670817.1"/>
</dbReference>
<dbReference type="InterPro" id="IPR011833">
    <property type="entry name" value="Glycg_phsphrylas"/>
</dbReference>
<proteinExistence type="inferred from homology"/>
<evidence type="ECO:0000256" key="1">
    <source>
        <dbReference type="ARBA" id="ARBA00001275"/>
    </source>
</evidence>
<dbReference type="FunFam" id="3.40.50.2000:FF:000153">
    <property type="entry name" value="Alpha-1,4 glucan phosphorylase"/>
    <property type="match status" value="1"/>
</dbReference>
<dbReference type="NCBIfam" id="TIGR02093">
    <property type="entry name" value="P_ylase"/>
    <property type="match status" value="1"/>
</dbReference>
<gene>
    <name evidence="13" type="ORF">SAMN05443248_6499</name>
</gene>
<keyword evidence="4" id="KW-0597">Phosphoprotein</keyword>
<dbReference type="FunFam" id="3.40.50.2000:FF:000005">
    <property type="entry name" value="Alpha-1,4 glucan phosphorylase"/>
    <property type="match status" value="1"/>
</dbReference>
<dbReference type="SUPFAM" id="SSF53756">
    <property type="entry name" value="UDP-Glycosyltransferase/glycogen phosphorylase"/>
    <property type="match status" value="1"/>
</dbReference>
<reference evidence="13 14" key="1">
    <citation type="submission" date="2016-11" db="EMBL/GenBank/DDBJ databases">
        <authorList>
            <person name="Jaros S."/>
            <person name="Januszkiewicz K."/>
            <person name="Wedrychowicz H."/>
        </authorList>
    </citation>
    <scope>NUCLEOTIDE SEQUENCE [LARGE SCALE GENOMIC DNA]</scope>
    <source>
        <strain evidence="13 14">GAS138</strain>
    </source>
</reference>
<evidence type="ECO:0000256" key="4">
    <source>
        <dbReference type="ARBA" id="ARBA00022553"/>
    </source>
</evidence>
<dbReference type="GO" id="GO:0030170">
    <property type="term" value="F:pyridoxal phosphate binding"/>
    <property type="evidence" value="ECO:0007669"/>
    <property type="project" value="InterPro"/>
</dbReference>
<evidence type="ECO:0000256" key="11">
    <source>
        <dbReference type="PIRSR" id="PIRSR000460-1"/>
    </source>
</evidence>
<keyword evidence="8 11" id="KW-0663">Pyridoxal phosphate</keyword>
<comment type="similarity">
    <text evidence="3 12">Belongs to the glycogen phosphorylase family.</text>
</comment>
<evidence type="ECO:0000256" key="9">
    <source>
        <dbReference type="ARBA" id="ARBA00023277"/>
    </source>
</evidence>
<dbReference type="EC" id="2.4.1.1" evidence="12"/>
<evidence type="ECO:0000256" key="3">
    <source>
        <dbReference type="ARBA" id="ARBA00006047"/>
    </source>
</evidence>